<dbReference type="WBParaSite" id="MhA1_Contig121.frz3.gene62">
    <property type="protein sequence ID" value="MhA1_Contig121.frz3.gene62"/>
    <property type="gene ID" value="MhA1_Contig121.frz3.gene62"/>
</dbReference>
<accession>A0A1I8B144</accession>
<reference evidence="2" key="1">
    <citation type="submission" date="2016-11" db="UniProtKB">
        <authorList>
            <consortium name="WormBaseParasite"/>
        </authorList>
    </citation>
    <scope>IDENTIFICATION</scope>
</reference>
<dbReference type="Proteomes" id="UP000095281">
    <property type="component" value="Unplaced"/>
</dbReference>
<proteinExistence type="predicted"/>
<dbReference type="OMA" id="SHTIECN"/>
<protein>
    <submittedName>
        <fullName evidence="2">COX assembly mitochondrial protein</fullName>
    </submittedName>
</protein>
<sequence length="104" mass="12497">MLPADLSPHLHTDECNFLIRLYKECERDMPFFSRVILQKCDVWMIAAGHCLKQERIYRRETNPKHGRRLVEHRRLPEEKYTPTLKRLKEEGKLNLDEECSSCRV</sequence>
<dbReference type="AlphaFoldDB" id="A0A1I8B144"/>
<organism evidence="1 2">
    <name type="scientific">Meloidogyne hapla</name>
    <name type="common">Root-knot nematode worm</name>
    <dbReference type="NCBI Taxonomy" id="6305"/>
    <lineage>
        <taxon>Eukaryota</taxon>
        <taxon>Metazoa</taxon>
        <taxon>Ecdysozoa</taxon>
        <taxon>Nematoda</taxon>
        <taxon>Chromadorea</taxon>
        <taxon>Rhabditida</taxon>
        <taxon>Tylenchina</taxon>
        <taxon>Tylenchomorpha</taxon>
        <taxon>Tylenchoidea</taxon>
        <taxon>Meloidogynidae</taxon>
        <taxon>Meloidogyninae</taxon>
        <taxon>Meloidogyne</taxon>
    </lineage>
</organism>
<name>A0A1I8B144_MELHA</name>
<evidence type="ECO:0000313" key="1">
    <source>
        <dbReference type="Proteomes" id="UP000095281"/>
    </source>
</evidence>
<keyword evidence="1" id="KW-1185">Reference proteome</keyword>
<evidence type="ECO:0000313" key="2">
    <source>
        <dbReference type="WBParaSite" id="MhA1_Contig121.frz3.gene62"/>
    </source>
</evidence>